<keyword evidence="3 6" id="KW-0812">Transmembrane</keyword>
<organism evidence="8 9">
    <name type="scientific">Methylobacterium trifolii</name>
    <dbReference type="NCBI Taxonomy" id="1003092"/>
    <lineage>
        <taxon>Bacteria</taxon>
        <taxon>Pseudomonadati</taxon>
        <taxon>Pseudomonadota</taxon>
        <taxon>Alphaproteobacteria</taxon>
        <taxon>Hyphomicrobiales</taxon>
        <taxon>Methylobacteriaceae</taxon>
        <taxon>Methylobacterium</taxon>
    </lineage>
</organism>
<dbReference type="InterPro" id="IPR017850">
    <property type="entry name" value="Alkaline_phosphatase_core_sf"/>
</dbReference>
<keyword evidence="5 6" id="KW-0472">Membrane</keyword>
<evidence type="ECO:0000256" key="6">
    <source>
        <dbReference type="SAM" id="Phobius"/>
    </source>
</evidence>
<proteinExistence type="predicted"/>
<gene>
    <name evidence="8" type="ORF">MPOCJGCO_4361</name>
</gene>
<dbReference type="PANTHER" id="PTHR47371:SF3">
    <property type="entry name" value="PHOSPHOGLYCEROL TRANSFERASE I"/>
    <property type="match status" value="1"/>
</dbReference>
<dbReference type="InterPro" id="IPR000917">
    <property type="entry name" value="Sulfatase_N"/>
</dbReference>
<accession>A0ABQ4U494</accession>
<evidence type="ECO:0000256" key="2">
    <source>
        <dbReference type="ARBA" id="ARBA00022475"/>
    </source>
</evidence>
<evidence type="ECO:0000259" key="7">
    <source>
        <dbReference type="Pfam" id="PF00884"/>
    </source>
</evidence>
<dbReference type="InterPro" id="IPR050448">
    <property type="entry name" value="OpgB/LTA_synthase_biosynth"/>
</dbReference>
<evidence type="ECO:0000256" key="5">
    <source>
        <dbReference type="ARBA" id="ARBA00023136"/>
    </source>
</evidence>
<dbReference type="CDD" id="cd16015">
    <property type="entry name" value="LTA_synthase"/>
    <property type="match status" value="1"/>
</dbReference>
<comment type="subcellular location">
    <subcellularLocation>
        <location evidence="1">Cell membrane</location>
        <topology evidence="1">Multi-pass membrane protein</topology>
    </subcellularLocation>
</comment>
<name>A0ABQ4U494_9HYPH</name>
<dbReference type="Proteomes" id="UP001055057">
    <property type="component" value="Unassembled WGS sequence"/>
</dbReference>
<evidence type="ECO:0000313" key="9">
    <source>
        <dbReference type="Proteomes" id="UP001055057"/>
    </source>
</evidence>
<dbReference type="RefSeq" id="WP_238184878.1">
    <property type="nucleotide sequence ID" value="NZ_BPRB01000294.1"/>
</dbReference>
<reference evidence="8" key="1">
    <citation type="journal article" date="2021" name="Front. Microbiol.">
        <title>Comprehensive Comparative Genomics and Phenotyping of Methylobacterium Species.</title>
        <authorList>
            <person name="Alessa O."/>
            <person name="Ogura Y."/>
            <person name="Fujitani Y."/>
            <person name="Takami H."/>
            <person name="Hayashi T."/>
            <person name="Sahin N."/>
            <person name="Tani A."/>
        </authorList>
    </citation>
    <scope>NUCLEOTIDE SEQUENCE</scope>
    <source>
        <strain evidence="8">DSM 23632</strain>
    </source>
</reference>
<evidence type="ECO:0000256" key="3">
    <source>
        <dbReference type="ARBA" id="ARBA00022692"/>
    </source>
</evidence>
<comment type="caution">
    <text evidence="8">The sequence shown here is derived from an EMBL/GenBank/DDBJ whole genome shotgun (WGS) entry which is preliminary data.</text>
</comment>
<sequence length="497" mass="54184">MSFLVPFGLALGSCLAIEVFAGDTRAPFGRRLPDLLLRLSAYALLLLFWFVFSWRPWLAASTCVVTVAALVFISRAKRAVIGEPLVFSDFALLPQVPRHPQLYYIPPVTDLRIAGPVIGTVLGTALWYWLESSLLPDQPSERLAALLALPAGLFALWFAAGHRPLSGWIARRFPRPDLDSDIARGGLPACLLAYALRWGAERRAPVPAPATVEPQAPGDGVVILVQLESFVDPERLGGPHLPLMDLIRARAVQYGRLRVPAHGAYTMRSEHAVLTGRGPESLGFGVYDPYLATGGREPTSLARIARANGYETRFVHPFHRDFFQRARVMEALGFQRLVMGEDFTEAARVGPYVGDVALGQRVLAEVRQRGGPLFLFCVTMENHGPWKPGRLPGIDDPLAQYLHHVVGTGRMVEDLVAALDGESVTLCVFGDHAPALPTCKPGFGGTRTDYALFRLGRQGDAPRRADLSAHALGRLLRDTVAAEPAVAGSSSVTMPRW</sequence>
<dbReference type="Pfam" id="PF00884">
    <property type="entry name" value="Sulfatase"/>
    <property type="match status" value="1"/>
</dbReference>
<keyword evidence="4 6" id="KW-1133">Transmembrane helix</keyword>
<dbReference type="Gene3D" id="3.40.720.10">
    <property type="entry name" value="Alkaline Phosphatase, subunit A"/>
    <property type="match status" value="1"/>
</dbReference>
<protein>
    <recommendedName>
        <fullName evidence="7">Sulfatase N-terminal domain-containing protein</fullName>
    </recommendedName>
</protein>
<feature type="transmembrane region" description="Helical" evidence="6">
    <location>
        <begin position="40"/>
        <end position="73"/>
    </location>
</feature>
<reference evidence="8" key="2">
    <citation type="submission" date="2021-08" db="EMBL/GenBank/DDBJ databases">
        <authorList>
            <person name="Tani A."/>
            <person name="Ola A."/>
            <person name="Ogura Y."/>
            <person name="Katsura K."/>
            <person name="Hayashi T."/>
        </authorList>
    </citation>
    <scope>NUCLEOTIDE SEQUENCE</scope>
    <source>
        <strain evidence="8">DSM 23632</strain>
    </source>
</reference>
<keyword evidence="2" id="KW-1003">Cell membrane</keyword>
<feature type="domain" description="Sulfatase N-terminal" evidence="7">
    <location>
        <begin position="222"/>
        <end position="438"/>
    </location>
</feature>
<dbReference type="PANTHER" id="PTHR47371">
    <property type="entry name" value="LIPOTEICHOIC ACID SYNTHASE"/>
    <property type="match status" value="1"/>
</dbReference>
<evidence type="ECO:0000256" key="1">
    <source>
        <dbReference type="ARBA" id="ARBA00004651"/>
    </source>
</evidence>
<dbReference type="SUPFAM" id="SSF53649">
    <property type="entry name" value="Alkaline phosphatase-like"/>
    <property type="match status" value="1"/>
</dbReference>
<evidence type="ECO:0000256" key="4">
    <source>
        <dbReference type="ARBA" id="ARBA00022989"/>
    </source>
</evidence>
<keyword evidence="9" id="KW-1185">Reference proteome</keyword>
<evidence type="ECO:0000313" key="8">
    <source>
        <dbReference type="EMBL" id="GJE62230.1"/>
    </source>
</evidence>
<feature type="transmembrane region" description="Helical" evidence="6">
    <location>
        <begin position="111"/>
        <end position="130"/>
    </location>
</feature>
<dbReference type="EMBL" id="BPRB01000294">
    <property type="protein sequence ID" value="GJE62230.1"/>
    <property type="molecule type" value="Genomic_DNA"/>
</dbReference>
<feature type="transmembrane region" description="Helical" evidence="6">
    <location>
        <begin position="142"/>
        <end position="161"/>
    </location>
</feature>